<sequence length="28" mass="3706">MKWLIQQPQSYLYRIMEINYYYSHIYNF</sequence>
<evidence type="ECO:0000313" key="1">
    <source>
        <dbReference type="EMBL" id="JAH64105.1"/>
    </source>
</evidence>
<organism evidence="1">
    <name type="scientific">Anguilla anguilla</name>
    <name type="common">European freshwater eel</name>
    <name type="synonym">Muraena anguilla</name>
    <dbReference type="NCBI Taxonomy" id="7936"/>
    <lineage>
        <taxon>Eukaryota</taxon>
        <taxon>Metazoa</taxon>
        <taxon>Chordata</taxon>
        <taxon>Craniata</taxon>
        <taxon>Vertebrata</taxon>
        <taxon>Euteleostomi</taxon>
        <taxon>Actinopterygii</taxon>
        <taxon>Neopterygii</taxon>
        <taxon>Teleostei</taxon>
        <taxon>Anguilliformes</taxon>
        <taxon>Anguillidae</taxon>
        <taxon>Anguilla</taxon>
    </lineage>
</organism>
<accession>A0A0E9UFT0</accession>
<reference evidence="1" key="1">
    <citation type="submission" date="2014-11" db="EMBL/GenBank/DDBJ databases">
        <authorList>
            <person name="Amaro Gonzalez C."/>
        </authorList>
    </citation>
    <scope>NUCLEOTIDE SEQUENCE</scope>
</reference>
<dbReference type="AlphaFoldDB" id="A0A0E9UFT0"/>
<proteinExistence type="predicted"/>
<reference evidence="1" key="2">
    <citation type="journal article" date="2015" name="Fish Shellfish Immunol.">
        <title>Early steps in the European eel (Anguilla anguilla)-Vibrio vulnificus interaction in the gills: Role of the RtxA13 toxin.</title>
        <authorList>
            <person name="Callol A."/>
            <person name="Pajuelo D."/>
            <person name="Ebbesson L."/>
            <person name="Teles M."/>
            <person name="MacKenzie S."/>
            <person name="Amaro C."/>
        </authorList>
    </citation>
    <scope>NUCLEOTIDE SEQUENCE</scope>
</reference>
<protein>
    <submittedName>
        <fullName evidence="1">Uncharacterized protein</fullName>
    </submittedName>
</protein>
<name>A0A0E9UFT0_ANGAN</name>
<dbReference type="EMBL" id="GBXM01044472">
    <property type="protein sequence ID" value="JAH64105.1"/>
    <property type="molecule type" value="Transcribed_RNA"/>
</dbReference>